<dbReference type="EMBL" id="LBSM01000024">
    <property type="protein sequence ID" value="KKQ16954.1"/>
    <property type="molecule type" value="Genomic_DNA"/>
</dbReference>
<organism evidence="9 10">
    <name type="scientific">Berkelbacteria bacterium GW2011_GWA1_36_9</name>
    <dbReference type="NCBI Taxonomy" id="1618331"/>
    <lineage>
        <taxon>Bacteria</taxon>
        <taxon>Candidatus Berkelbacteria</taxon>
    </lineage>
</organism>
<keyword evidence="3" id="KW-0378">Hydrolase</keyword>
<name>A0A0G0HY24_9BACT</name>
<feature type="domain" description="DNA topoisomerase type IA zn finger" evidence="6">
    <location>
        <begin position="1486"/>
        <end position="1518"/>
    </location>
</feature>
<gene>
    <name evidence="9" type="ORF">US31_C0024G0003</name>
</gene>
<evidence type="ECO:0000259" key="6">
    <source>
        <dbReference type="Pfam" id="PF01396"/>
    </source>
</evidence>
<dbReference type="CDD" id="cd18808">
    <property type="entry name" value="SF1_C_Upf1"/>
    <property type="match status" value="1"/>
</dbReference>
<sequence length="1519" mass="176287">MNKDNSQEKILDTSLTGNLAFVKEVAKYFMDFLETDFHKRKNPKRSVKYRTNDNLLVGINLSKYPSFTKDIWKLVTHGFDKNILNTISKGVYRSNLPKNLLDLITLQVGKIQSSQINELINAITDDLEKSATLYSKEYEKALTITLEAVSLHVKTFLVLPFVSSIEKSIESLGIGDENDIFLMEEELTEVFLNITENKVSELLKVLISKQKVNIQKELKSVIDLNDTKNTITNFFESFQVGDLFSELFEIDKNRAILDKQEFYLYFCDISFNKVKYPIFYTPFSLKRDNDVFHIEFDSQIYINKKALEFIVQEYNKETGARGTLKSITERIIYLSQETDRVNDTLEKILNEITNLFGLNKNIDLDSKDHQQAKSLSIRTSNSVYLSLFDKSDEALVNDYEKILQQLSSGEGELAEIFNTLVDDFIHKNPKPINPEVEREWNDTSVPDKLVSTSPIPLNSEQIQILSAIRKDGCKYITVEGPPGTGKSHTITAIIFDAILKHQSVLVLSDKKEALDVVEDKITETMNRVRFDEENFQNPILRLGKTGNTYGQILAKSSIEKIKTHHKAVQKDYSSIEENISKLSNSLKEDIEVETLAYSDIDLREITEFCGLEEFYSSRQYDFDLDELSENENAVVFFDDLRSLLLSLPDILKNDYLSKILNVELKTFKSSEMFLDALRILTAYYQIVEDISLKFNQDIQILSRFKVFSYKDLNELKKWIRSYEETRMPVFGYLFSGSKVQALNNSFRELFPLSDFQNPNENIKNFKRAVEICDYYNALKEQTKTISHLGIDHTEILSKLILTGSNFTENKERILALEKDFLSLLQEFDSYPHSIKKLKISKDDFSEMLDSNLVRMTSLDFDKATRYAILKGSIVSKFGLIPTLSYMGQKKELETLVTTQVTHVLDTRLIDFYNNNKADAETLREVIKNKMKFPKEQFLKLKDAFPCILAGIRDYAEYIPLHAGLFDLVIIDEASQVSIAQAFPALIRAKKVLILGDRKQFSNIKAAQARSETNREYLNSLAQVFRDQVSEEDSKIVKLGKFDIKTSILEFFEFITNYNTQLLKHFRGYKEIISYSNKYFYQDSLQVMKIRGKKIDDVVKFSFVDHDGKDEPVGNSNKAEIDFIVGQLKIMYENNKTESVGIITPHTNQQKLLMEAISKLPERDFYFENLKLKIMTFDTCQGEERDIIFYSMVANENSDRLWGVFIKDFNSVDSEEDGKIKVQRLNVGFSRAKETVHFVLSKPLDKFTGSIGDALRHYNFILEEAKKEHEISEVDQKSKMEPKVLKWFYDTEFWKNNKENIEFFPQFEIGKYLKQLDRAYKHPHYKVDFLLVYKDENQKEHKIIIEYDGFTEHFNDFNEVNEFNYENYYSEDDVYRQKVLESYGYKFLRINKFNVGSNPVLTLNERITNLFKNYRTQNNAVLNGIQNTIEGLQNGDKKECPKCREIRDLVDFKDPTLIRGYGRFCKTCKGLSRISRNDKPAPILSDKDCPRCGSKMILRNGRRGKFYGCSKFPYCRGTRN</sequence>
<dbReference type="PANTHER" id="PTHR43788:SF8">
    <property type="entry name" value="DNA-BINDING PROTEIN SMUBP-2"/>
    <property type="match status" value="1"/>
</dbReference>
<dbReference type="InterPro" id="IPR041679">
    <property type="entry name" value="DNA2/NAM7-like_C"/>
</dbReference>
<evidence type="ECO:0000256" key="5">
    <source>
        <dbReference type="ARBA" id="ARBA00022840"/>
    </source>
</evidence>
<evidence type="ECO:0000313" key="10">
    <source>
        <dbReference type="Proteomes" id="UP000034508"/>
    </source>
</evidence>
<dbReference type="InterPro" id="IPR050534">
    <property type="entry name" value="Coronavir_polyprotein_1ab"/>
</dbReference>
<feature type="domain" description="DNA2/NAM7 helicase helicase" evidence="7">
    <location>
        <begin position="457"/>
        <end position="591"/>
    </location>
</feature>
<evidence type="ECO:0000256" key="2">
    <source>
        <dbReference type="ARBA" id="ARBA00022741"/>
    </source>
</evidence>
<accession>A0A0G0HY24</accession>
<feature type="domain" description="DNA2/NAM7 helicase-like C-terminal" evidence="8">
    <location>
        <begin position="1057"/>
        <end position="1238"/>
    </location>
</feature>
<dbReference type="InterPro" id="IPR047187">
    <property type="entry name" value="SF1_C_Upf1"/>
</dbReference>
<comment type="similarity">
    <text evidence="1">Belongs to the DNA2/NAM7 helicase family.</text>
</comment>
<keyword evidence="2" id="KW-0547">Nucleotide-binding</keyword>
<evidence type="ECO:0000259" key="7">
    <source>
        <dbReference type="Pfam" id="PF13086"/>
    </source>
</evidence>
<keyword evidence="4 9" id="KW-0347">Helicase</keyword>
<dbReference type="GO" id="GO:0006265">
    <property type="term" value="P:DNA topological change"/>
    <property type="evidence" value="ECO:0007669"/>
    <property type="project" value="InterPro"/>
</dbReference>
<dbReference type="Gene3D" id="3.30.65.10">
    <property type="entry name" value="Bacterial Topoisomerase I, domain 1"/>
    <property type="match status" value="1"/>
</dbReference>
<dbReference type="Pfam" id="PF13086">
    <property type="entry name" value="AAA_11"/>
    <property type="match status" value="2"/>
</dbReference>
<evidence type="ECO:0000256" key="3">
    <source>
        <dbReference type="ARBA" id="ARBA00022801"/>
    </source>
</evidence>
<dbReference type="GO" id="GO:0003677">
    <property type="term" value="F:DNA binding"/>
    <property type="evidence" value="ECO:0007669"/>
    <property type="project" value="InterPro"/>
</dbReference>
<dbReference type="Proteomes" id="UP000034508">
    <property type="component" value="Unassembled WGS sequence"/>
</dbReference>
<dbReference type="Gene3D" id="3.40.50.300">
    <property type="entry name" value="P-loop containing nucleotide triphosphate hydrolases"/>
    <property type="match status" value="3"/>
</dbReference>
<evidence type="ECO:0000259" key="8">
    <source>
        <dbReference type="Pfam" id="PF13087"/>
    </source>
</evidence>
<dbReference type="InterPro" id="IPR013498">
    <property type="entry name" value="Topo_IA_Znf"/>
</dbReference>
<protein>
    <submittedName>
        <fullName evidence="9">Helicase protein</fullName>
    </submittedName>
</protein>
<dbReference type="Pfam" id="PF13087">
    <property type="entry name" value="AAA_12"/>
    <property type="match status" value="1"/>
</dbReference>
<dbReference type="GO" id="GO:0043139">
    <property type="term" value="F:5'-3' DNA helicase activity"/>
    <property type="evidence" value="ECO:0007669"/>
    <property type="project" value="TreeGrafter"/>
</dbReference>
<proteinExistence type="inferred from homology"/>
<dbReference type="PANTHER" id="PTHR43788">
    <property type="entry name" value="DNA2/NAM7 HELICASE FAMILY MEMBER"/>
    <property type="match status" value="1"/>
</dbReference>
<dbReference type="InterPro" id="IPR027417">
    <property type="entry name" value="P-loop_NTPase"/>
</dbReference>
<dbReference type="PATRIC" id="fig|1618331.3.peg.907"/>
<reference evidence="9 10" key="1">
    <citation type="journal article" date="2015" name="Nature">
        <title>rRNA introns, odd ribosomes, and small enigmatic genomes across a large radiation of phyla.</title>
        <authorList>
            <person name="Brown C.T."/>
            <person name="Hug L.A."/>
            <person name="Thomas B.C."/>
            <person name="Sharon I."/>
            <person name="Castelle C.J."/>
            <person name="Singh A."/>
            <person name="Wilkins M.J."/>
            <person name="Williams K.H."/>
            <person name="Banfield J.F."/>
        </authorList>
    </citation>
    <scope>NUCLEOTIDE SEQUENCE [LARGE SCALE GENOMIC DNA]</scope>
</reference>
<dbReference type="InterPro" id="IPR041677">
    <property type="entry name" value="DNA2/NAM7_AAA_11"/>
</dbReference>
<feature type="domain" description="DNA2/NAM7 helicase helicase" evidence="7">
    <location>
        <begin position="919"/>
        <end position="1000"/>
    </location>
</feature>
<dbReference type="SUPFAM" id="SSF52540">
    <property type="entry name" value="P-loop containing nucleoside triphosphate hydrolases"/>
    <property type="match status" value="1"/>
</dbReference>
<dbReference type="GO" id="GO:0005524">
    <property type="term" value="F:ATP binding"/>
    <property type="evidence" value="ECO:0007669"/>
    <property type="project" value="UniProtKB-KW"/>
</dbReference>
<evidence type="ECO:0000256" key="4">
    <source>
        <dbReference type="ARBA" id="ARBA00022806"/>
    </source>
</evidence>
<dbReference type="Pfam" id="PF01396">
    <property type="entry name" value="Zn_ribbon_Top1"/>
    <property type="match status" value="1"/>
</dbReference>
<comment type="caution">
    <text evidence="9">The sequence shown here is derived from an EMBL/GenBank/DDBJ whole genome shotgun (WGS) entry which is preliminary data.</text>
</comment>
<dbReference type="GO" id="GO:0003916">
    <property type="term" value="F:DNA topoisomerase activity"/>
    <property type="evidence" value="ECO:0007669"/>
    <property type="project" value="InterPro"/>
</dbReference>
<dbReference type="GO" id="GO:0016787">
    <property type="term" value="F:hydrolase activity"/>
    <property type="evidence" value="ECO:0007669"/>
    <property type="project" value="UniProtKB-KW"/>
</dbReference>
<evidence type="ECO:0000313" key="9">
    <source>
        <dbReference type="EMBL" id="KKQ16954.1"/>
    </source>
</evidence>
<dbReference type="SUPFAM" id="SSF57783">
    <property type="entry name" value="Zinc beta-ribbon"/>
    <property type="match status" value="1"/>
</dbReference>
<dbReference type="GO" id="GO:0005694">
    <property type="term" value="C:chromosome"/>
    <property type="evidence" value="ECO:0007669"/>
    <property type="project" value="InterPro"/>
</dbReference>
<evidence type="ECO:0000256" key="1">
    <source>
        <dbReference type="ARBA" id="ARBA00007913"/>
    </source>
</evidence>
<keyword evidence="5" id="KW-0067">ATP-binding</keyword>